<dbReference type="Gene3D" id="3.40.250.10">
    <property type="entry name" value="Rhodanese-like domain"/>
    <property type="match status" value="1"/>
</dbReference>
<dbReference type="RefSeq" id="XP_066926874.1">
    <property type="nucleotide sequence ID" value="XM_067070773.1"/>
</dbReference>
<dbReference type="GO" id="GO:0001691">
    <property type="term" value="F:pseudophosphatase activity"/>
    <property type="evidence" value="ECO:0007669"/>
    <property type="project" value="TreeGrafter"/>
</dbReference>
<dbReference type="GO" id="GO:0019903">
    <property type="term" value="F:protein phosphatase binding"/>
    <property type="evidence" value="ECO:0007669"/>
    <property type="project" value="TreeGrafter"/>
</dbReference>
<dbReference type="InterPro" id="IPR000340">
    <property type="entry name" value="Dual-sp_phosphatase_cat-dom"/>
</dbReference>
<dbReference type="InterPro" id="IPR053272">
    <property type="entry name" value="STY_interacting-like"/>
</dbReference>
<dbReference type="InterPro" id="IPR036873">
    <property type="entry name" value="Rhodanese-like_dom_sf"/>
</dbReference>
<evidence type="ECO:0000313" key="2">
    <source>
        <dbReference type="EnsemblMetazoa" id="CLYHEMP008193.1"/>
    </source>
</evidence>
<keyword evidence="3" id="KW-1185">Reference proteome</keyword>
<dbReference type="EnsemblMetazoa" id="CLYHEMT008193.1">
    <property type="protein sequence ID" value="CLYHEMP008193.1"/>
    <property type="gene ID" value="CLYHEMG008193"/>
</dbReference>
<dbReference type="AlphaFoldDB" id="A0A7M5V635"/>
<dbReference type="PANTHER" id="PTHR46659">
    <property type="entry name" value="SERINE/THREONINE/TYROSINE-INTERACTING-LIKE PROTEIN 1"/>
    <property type="match status" value="1"/>
</dbReference>
<dbReference type="Gene3D" id="3.90.190.10">
    <property type="entry name" value="Protein tyrosine phosphatase superfamily"/>
    <property type="match status" value="1"/>
</dbReference>
<feature type="domain" description="Tyrosine-protein phosphatase" evidence="1">
    <location>
        <begin position="143"/>
        <end position="297"/>
    </location>
</feature>
<dbReference type="GO" id="GO:0062030">
    <property type="term" value="P:negative regulation of stress granule assembly"/>
    <property type="evidence" value="ECO:0007669"/>
    <property type="project" value="TreeGrafter"/>
</dbReference>
<protein>
    <recommendedName>
        <fullName evidence="1">Tyrosine-protein phosphatase domain-containing protein</fullName>
    </recommendedName>
</protein>
<dbReference type="PANTHER" id="PTHR46659:SF1">
    <property type="entry name" value="SERINE_THREONINE_TYROSINE-INTERACTING-LIKE PROTEIN 1"/>
    <property type="match status" value="1"/>
</dbReference>
<dbReference type="PROSITE" id="PS50054">
    <property type="entry name" value="TYR_PHOSPHATASE_DUAL"/>
    <property type="match status" value="1"/>
</dbReference>
<dbReference type="InterPro" id="IPR020422">
    <property type="entry name" value="TYR_PHOSPHATASE_DUAL_dom"/>
</dbReference>
<dbReference type="InterPro" id="IPR029021">
    <property type="entry name" value="Prot-tyrosine_phosphatase-like"/>
</dbReference>
<dbReference type="GeneID" id="136814257"/>
<dbReference type="GO" id="GO:0004864">
    <property type="term" value="F:protein phosphatase inhibitor activity"/>
    <property type="evidence" value="ECO:0007669"/>
    <property type="project" value="TreeGrafter"/>
</dbReference>
<dbReference type="GO" id="GO:2001244">
    <property type="term" value="P:positive regulation of intrinsic apoptotic signaling pathway"/>
    <property type="evidence" value="ECO:0007669"/>
    <property type="project" value="TreeGrafter"/>
</dbReference>
<dbReference type="Proteomes" id="UP000594262">
    <property type="component" value="Unplaced"/>
</dbReference>
<dbReference type="SUPFAM" id="SSF52821">
    <property type="entry name" value="Rhodanese/Cell cycle control phosphatase"/>
    <property type="match status" value="1"/>
</dbReference>
<name>A0A7M5V635_9CNID</name>
<evidence type="ECO:0000313" key="3">
    <source>
        <dbReference type="Proteomes" id="UP000594262"/>
    </source>
</evidence>
<evidence type="ECO:0000259" key="1">
    <source>
        <dbReference type="PROSITE" id="PS50054"/>
    </source>
</evidence>
<reference evidence="2" key="1">
    <citation type="submission" date="2021-01" db="UniProtKB">
        <authorList>
            <consortium name="EnsemblMetazoa"/>
        </authorList>
    </citation>
    <scope>IDENTIFICATION</scope>
</reference>
<dbReference type="OrthoDB" id="10252009at2759"/>
<dbReference type="SMART" id="SM00195">
    <property type="entry name" value="DSPc"/>
    <property type="match status" value="1"/>
</dbReference>
<organism evidence="2 3">
    <name type="scientific">Clytia hemisphaerica</name>
    <dbReference type="NCBI Taxonomy" id="252671"/>
    <lineage>
        <taxon>Eukaryota</taxon>
        <taxon>Metazoa</taxon>
        <taxon>Cnidaria</taxon>
        <taxon>Hydrozoa</taxon>
        <taxon>Hydroidolina</taxon>
        <taxon>Leptothecata</taxon>
        <taxon>Obeliida</taxon>
        <taxon>Clytiidae</taxon>
        <taxon>Clytia</taxon>
    </lineage>
</organism>
<dbReference type="SUPFAM" id="SSF52799">
    <property type="entry name" value="(Phosphotyrosine protein) phosphatases II"/>
    <property type="match status" value="1"/>
</dbReference>
<dbReference type="GO" id="GO:0005739">
    <property type="term" value="C:mitochondrion"/>
    <property type="evidence" value="ECO:0007669"/>
    <property type="project" value="TreeGrafter"/>
</dbReference>
<sequence>MRGIELIEPTELYNLLNQLHQSVPCVVNEYYLVLFDPRKPDDFHESHVVTSKHIKRKDDKYIVPTNIDYSAVKNLVVIDSRCSSLKDIQSPAVGLAELLWKMGSKYPVKVVKGGYEEFSALYPFLRTQKMLWTQGEIEALFTYPIEVLPGFLYIGLRKQAGEPKIEKDLKIKAHVNLTSTEDPVFKLEDRIHGKNRDLISQLLNVPVEDSIHADLFSQFSTCCSFIQQHHKGDGKTLLVYSELGISRCVTVALSYLIFHHKIPLKDALRQIKKCHHSVCPNQSFIKDLLKWELDVLGSQITVPSELGFLSYE</sequence>
<accession>A0A7M5V635</accession>
<dbReference type="Pfam" id="PF00782">
    <property type="entry name" value="DSPc"/>
    <property type="match status" value="1"/>
</dbReference>
<proteinExistence type="predicted"/>